<dbReference type="InterPro" id="IPR006597">
    <property type="entry name" value="Sel1-like"/>
</dbReference>
<dbReference type="SUPFAM" id="SSF81901">
    <property type="entry name" value="HCP-like"/>
    <property type="match status" value="1"/>
</dbReference>
<gene>
    <name evidence="4" type="ORF">SAMN04488568_11017</name>
</gene>
<dbReference type="Proteomes" id="UP000199759">
    <property type="component" value="Unassembled WGS sequence"/>
</dbReference>
<evidence type="ECO:0000259" key="3">
    <source>
        <dbReference type="Pfam" id="PF01471"/>
    </source>
</evidence>
<dbReference type="SUPFAM" id="SSF47090">
    <property type="entry name" value="PGBD-like"/>
    <property type="match status" value="1"/>
</dbReference>
<feature type="region of interest" description="Disordered" evidence="2">
    <location>
        <begin position="460"/>
        <end position="490"/>
    </location>
</feature>
<dbReference type="InterPro" id="IPR036366">
    <property type="entry name" value="PGBDSf"/>
</dbReference>
<feature type="repeat" description="TPR" evidence="1">
    <location>
        <begin position="186"/>
        <end position="219"/>
    </location>
</feature>
<feature type="domain" description="Peptidoglycan binding-like" evidence="3">
    <location>
        <begin position="270"/>
        <end position="313"/>
    </location>
</feature>
<dbReference type="OrthoDB" id="6810892at2"/>
<evidence type="ECO:0000256" key="2">
    <source>
        <dbReference type="SAM" id="MobiDB-lite"/>
    </source>
</evidence>
<dbReference type="InterPro" id="IPR019734">
    <property type="entry name" value="TPR_rpt"/>
</dbReference>
<dbReference type="InterPro" id="IPR036365">
    <property type="entry name" value="PGBD-like_sf"/>
</dbReference>
<evidence type="ECO:0000313" key="5">
    <source>
        <dbReference type="Proteomes" id="UP000199759"/>
    </source>
</evidence>
<name>A0A1G9SNJ7_9PROT</name>
<dbReference type="AlphaFoldDB" id="A0A1G9SNJ7"/>
<accession>A0A1G9SNJ7</accession>
<organism evidence="4 5">
    <name type="scientific">Maricaulis salignorans</name>
    <dbReference type="NCBI Taxonomy" id="144026"/>
    <lineage>
        <taxon>Bacteria</taxon>
        <taxon>Pseudomonadati</taxon>
        <taxon>Pseudomonadota</taxon>
        <taxon>Alphaproteobacteria</taxon>
        <taxon>Maricaulales</taxon>
        <taxon>Maricaulaceae</taxon>
        <taxon>Maricaulis</taxon>
    </lineage>
</organism>
<dbReference type="RefSeq" id="WP_091769921.1">
    <property type="nucleotide sequence ID" value="NZ_FNHG01000010.1"/>
</dbReference>
<dbReference type="Pfam" id="PF01471">
    <property type="entry name" value="PG_binding_1"/>
    <property type="match status" value="1"/>
</dbReference>
<dbReference type="SMART" id="SM00671">
    <property type="entry name" value="SEL1"/>
    <property type="match status" value="2"/>
</dbReference>
<dbReference type="Gene3D" id="1.25.40.10">
    <property type="entry name" value="Tetratricopeptide repeat domain"/>
    <property type="match status" value="2"/>
</dbReference>
<dbReference type="InterPro" id="IPR011990">
    <property type="entry name" value="TPR-like_helical_dom_sf"/>
</dbReference>
<keyword evidence="1" id="KW-0802">TPR repeat</keyword>
<dbReference type="SUPFAM" id="SSF48452">
    <property type="entry name" value="TPR-like"/>
    <property type="match status" value="1"/>
</dbReference>
<protein>
    <submittedName>
        <fullName evidence="4">Sel1 repeat-containing protein</fullName>
    </submittedName>
</protein>
<proteinExistence type="predicted"/>
<sequence length="490" mass="53684">MMDRVTALLTQAAATILVVIGLVAILGFTHSRAYRAGYCAVQTCAESGEHRWWWPFGSEDPPAPDGPARITPDYTPDNFYSYQDSPYQDRPYQDRPYQDRPYQDRPTGETGSDTRYSDRVVYGDTTGTASTLPLSFGTGPVTSDYPRSYATSRYGSRPRFFGTPGERICPAPFNGEDARRMAPELARCWLNIGDAYQAMDQMEQARDAWNRSLHAGSQSGVQATLAAQQRLQTAVLQYSCPSDADSLARIAYGAGQPDSTGDIIQLIARQRALAALGFYSGPVDGSYGPVTRRSVRDFQREMGYDQTGALTSQETVTLICHAAINARDAESQNLMGIMFATGLGVRQSIDSAMEWLDTAAERGNGGANFNLALIYGTGTVQGSYRLCGLIESPERADSYLRRAADLGHARAIRLRREFASTSGTPAERWTRISQALLREAEASGDRFYLAWQQRVDEARRENGNELNQPGCYQAAQDDGHPAAAGAGQTD</sequence>
<dbReference type="Pfam" id="PF08238">
    <property type="entry name" value="Sel1"/>
    <property type="match status" value="2"/>
</dbReference>
<feature type="region of interest" description="Disordered" evidence="2">
    <location>
        <begin position="80"/>
        <end position="118"/>
    </location>
</feature>
<dbReference type="STRING" id="144026.SAMN04488568_11017"/>
<dbReference type="PROSITE" id="PS50005">
    <property type="entry name" value="TPR"/>
    <property type="match status" value="1"/>
</dbReference>
<dbReference type="InterPro" id="IPR002477">
    <property type="entry name" value="Peptidoglycan-bd-like"/>
</dbReference>
<dbReference type="Gene3D" id="1.10.101.10">
    <property type="entry name" value="PGBD-like superfamily/PGBD"/>
    <property type="match status" value="1"/>
</dbReference>
<reference evidence="4 5" key="1">
    <citation type="submission" date="2016-10" db="EMBL/GenBank/DDBJ databases">
        <authorList>
            <person name="de Groot N.N."/>
        </authorList>
    </citation>
    <scope>NUCLEOTIDE SEQUENCE [LARGE SCALE GENOMIC DNA]</scope>
    <source>
        <strain evidence="4 5">DSM 16077</strain>
    </source>
</reference>
<feature type="compositionally biased region" description="Basic and acidic residues" evidence="2">
    <location>
        <begin position="91"/>
        <end position="107"/>
    </location>
</feature>
<evidence type="ECO:0000256" key="1">
    <source>
        <dbReference type="PROSITE-ProRule" id="PRU00339"/>
    </source>
</evidence>
<keyword evidence="5" id="KW-1185">Reference proteome</keyword>
<dbReference type="EMBL" id="FNHG01000010">
    <property type="protein sequence ID" value="SDM36880.1"/>
    <property type="molecule type" value="Genomic_DNA"/>
</dbReference>
<evidence type="ECO:0000313" key="4">
    <source>
        <dbReference type="EMBL" id="SDM36880.1"/>
    </source>
</evidence>